<keyword evidence="2" id="KW-1185">Reference proteome</keyword>
<dbReference type="Proteomes" id="UP001605036">
    <property type="component" value="Unassembled WGS sequence"/>
</dbReference>
<evidence type="ECO:0000313" key="1">
    <source>
        <dbReference type="EMBL" id="KAL2653582.1"/>
    </source>
</evidence>
<comment type="caution">
    <text evidence="1">The sequence shown here is derived from an EMBL/GenBank/DDBJ whole genome shotgun (WGS) entry which is preliminary data.</text>
</comment>
<dbReference type="AlphaFoldDB" id="A0ABD1ZQ62"/>
<accession>A0ABD1ZQ62</accession>
<gene>
    <name evidence="1" type="ORF">R1flu_021710</name>
</gene>
<sequence length="99" mass="10927">MPDVVGMSKVRAPKERRMVDPTDRAVLPMVSVNEADASTSAYRLHNFESALLFGSPYGRLPLWQSCTTTLGASLVRRYSVRMFARRRGGPASKGSHVCL</sequence>
<proteinExistence type="predicted"/>
<reference evidence="1 2" key="1">
    <citation type="submission" date="2024-09" db="EMBL/GenBank/DDBJ databases">
        <title>Chromosome-scale assembly of Riccia fluitans.</title>
        <authorList>
            <person name="Paukszto L."/>
            <person name="Sawicki J."/>
            <person name="Karawczyk K."/>
            <person name="Piernik-Szablinska J."/>
            <person name="Szczecinska M."/>
            <person name="Mazdziarz M."/>
        </authorList>
    </citation>
    <scope>NUCLEOTIDE SEQUENCE [LARGE SCALE GENOMIC DNA]</scope>
    <source>
        <strain evidence="1">Rf_01</strain>
        <tissue evidence="1">Aerial parts of the thallus</tissue>
    </source>
</reference>
<protein>
    <submittedName>
        <fullName evidence="1">Uncharacterized protein</fullName>
    </submittedName>
</protein>
<organism evidence="1 2">
    <name type="scientific">Riccia fluitans</name>
    <dbReference type="NCBI Taxonomy" id="41844"/>
    <lineage>
        <taxon>Eukaryota</taxon>
        <taxon>Viridiplantae</taxon>
        <taxon>Streptophyta</taxon>
        <taxon>Embryophyta</taxon>
        <taxon>Marchantiophyta</taxon>
        <taxon>Marchantiopsida</taxon>
        <taxon>Marchantiidae</taxon>
        <taxon>Marchantiales</taxon>
        <taxon>Ricciaceae</taxon>
        <taxon>Riccia</taxon>
    </lineage>
</organism>
<evidence type="ECO:0000313" key="2">
    <source>
        <dbReference type="Proteomes" id="UP001605036"/>
    </source>
</evidence>
<dbReference type="EMBL" id="JBHFFA010000001">
    <property type="protein sequence ID" value="KAL2653582.1"/>
    <property type="molecule type" value="Genomic_DNA"/>
</dbReference>
<name>A0ABD1ZQ62_9MARC</name>